<dbReference type="NCBIfam" id="TIGR04257">
    <property type="entry name" value="nanowire_3heme"/>
    <property type="match status" value="2"/>
</dbReference>
<evidence type="ECO:0000259" key="1">
    <source>
        <dbReference type="Pfam" id="PF14522"/>
    </source>
</evidence>
<sequence>MLSIKPRSNAALLMAVLVFTLLVGNSTAYSSEADFLRAYINNYDQQQFAGQVILVQEHKELIPSVIKMLAQEAQSEGQTQSRTLYLLNLASSIASMHMHQNGDGKPLSEVEPIIREEVAKAKAKAAEAMKWKTEERVIGNFVMMRHIEEEAAQGLSPVLYPHWQHRIFFECKVCHTSIFRMQRWANDITHEKMAAGEQCGKCHNGTVSFSAADKKQCSRCHLAATSEAQALHDPLKFDQAALKKTADRIGSKWRPENLPDGKMPVDGWGYIDWLELKKNNVFTPLISLDDNTEEETIDGKILFESSSDYVNNVLFDHRVHSDWITCDTCHPEIFVPELSGNKVKMIEISQGRWCGHCHGKVSFTFANCKRCHSVKKGEQIDGALVHTPGK</sequence>
<organism evidence="2">
    <name type="scientific">hydrothermal vent metagenome</name>
    <dbReference type="NCBI Taxonomy" id="652676"/>
    <lineage>
        <taxon>unclassified sequences</taxon>
        <taxon>metagenomes</taxon>
        <taxon>ecological metagenomes</taxon>
    </lineage>
</organism>
<dbReference type="SUPFAM" id="SSF48695">
    <property type="entry name" value="Multiheme cytochromes"/>
    <property type="match status" value="2"/>
</dbReference>
<dbReference type="PANTHER" id="PTHR39425">
    <property type="entry name" value="LIPOPROTEIN CYTOCHROME C"/>
    <property type="match status" value="1"/>
</dbReference>
<evidence type="ECO:0000313" key="2">
    <source>
        <dbReference type="EMBL" id="VAX05589.1"/>
    </source>
</evidence>
<accession>A0A3B1AI62</accession>
<feature type="domain" description="Cytochrome c7-like" evidence="1">
    <location>
        <begin position="159"/>
        <end position="221"/>
    </location>
</feature>
<dbReference type="InterPro" id="IPR026352">
    <property type="entry name" value="Nanowire_3heme"/>
</dbReference>
<feature type="domain" description="Cytochrome c7-like" evidence="1">
    <location>
        <begin position="313"/>
        <end position="373"/>
    </location>
</feature>
<name>A0A3B1AI62_9ZZZZ</name>
<dbReference type="AlphaFoldDB" id="A0A3B1AI62"/>
<dbReference type="InterPro" id="IPR036280">
    <property type="entry name" value="Multihaem_cyt_sf"/>
</dbReference>
<dbReference type="PANTHER" id="PTHR39425:SF1">
    <property type="entry name" value="CYTOCHROME C7-LIKE DOMAIN-CONTAINING PROTEIN"/>
    <property type="match status" value="1"/>
</dbReference>
<dbReference type="EMBL" id="UOFX01000006">
    <property type="protein sequence ID" value="VAX05589.1"/>
    <property type="molecule type" value="Genomic_DNA"/>
</dbReference>
<protein>
    <recommendedName>
        <fullName evidence="1">Cytochrome c7-like domain-containing protein</fullName>
    </recommendedName>
</protein>
<proteinExistence type="predicted"/>
<reference evidence="2" key="1">
    <citation type="submission" date="2018-06" db="EMBL/GenBank/DDBJ databases">
        <authorList>
            <person name="Zhirakovskaya E."/>
        </authorList>
    </citation>
    <scope>NUCLEOTIDE SEQUENCE</scope>
</reference>
<dbReference type="InterPro" id="IPR029467">
    <property type="entry name" value="Cyt_c7-like"/>
</dbReference>
<dbReference type="Pfam" id="PF14522">
    <property type="entry name" value="Cytochrome_C7"/>
    <property type="match status" value="2"/>
</dbReference>
<gene>
    <name evidence="2" type="ORF">MNBD_GAMMA26-1626</name>
</gene>
<dbReference type="Gene3D" id="3.90.10.10">
    <property type="entry name" value="Cytochrome C3"/>
    <property type="match status" value="2"/>
</dbReference>